<evidence type="ECO:0000256" key="1">
    <source>
        <dbReference type="SAM" id="MobiDB-lite"/>
    </source>
</evidence>
<gene>
    <name evidence="3" type="ORF">ACFSTG_08680</name>
</gene>
<sequence length="52" mass="6618">MSFLDSDTLLYLVIIVVFLAFFLWNRNRAKKNRENKKNRSFRKRYHERRRNR</sequence>
<keyword evidence="2" id="KW-0472">Membrane</keyword>
<protein>
    <submittedName>
        <fullName evidence="3">Uncharacterized protein</fullName>
    </submittedName>
</protein>
<feature type="transmembrane region" description="Helical" evidence="2">
    <location>
        <begin position="6"/>
        <end position="24"/>
    </location>
</feature>
<dbReference type="Proteomes" id="UP001597468">
    <property type="component" value="Unassembled WGS sequence"/>
</dbReference>
<evidence type="ECO:0000313" key="3">
    <source>
        <dbReference type="EMBL" id="MFD2517965.1"/>
    </source>
</evidence>
<dbReference type="RefSeq" id="WP_380751187.1">
    <property type="nucleotide sequence ID" value="NZ_JBHULT010000008.1"/>
</dbReference>
<dbReference type="EMBL" id="JBHULT010000008">
    <property type="protein sequence ID" value="MFD2517965.1"/>
    <property type="molecule type" value="Genomic_DNA"/>
</dbReference>
<keyword evidence="4" id="KW-1185">Reference proteome</keyword>
<keyword evidence="2" id="KW-0812">Transmembrane</keyword>
<proteinExistence type="predicted"/>
<evidence type="ECO:0000256" key="2">
    <source>
        <dbReference type="SAM" id="Phobius"/>
    </source>
</evidence>
<name>A0ABW5IX21_9FLAO</name>
<organism evidence="3 4">
    <name type="scientific">Salinimicrobium flavum</name>
    <dbReference type="NCBI Taxonomy" id="1737065"/>
    <lineage>
        <taxon>Bacteria</taxon>
        <taxon>Pseudomonadati</taxon>
        <taxon>Bacteroidota</taxon>
        <taxon>Flavobacteriia</taxon>
        <taxon>Flavobacteriales</taxon>
        <taxon>Flavobacteriaceae</taxon>
        <taxon>Salinimicrobium</taxon>
    </lineage>
</organism>
<reference evidence="4" key="1">
    <citation type="journal article" date="2019" name="Int. J. Syst. Evol. Microbiol.">
        <title>The Global Catalogue of Microorganisms (GCM) 10K type strain sequencing project: providing services to taxonomists for standard genome sequencing and annotation.</title>
        <authorList>
            <consortium name="The Broad Institute Genomics Platform"/>
            <consortium name="The Broad Institute Genome Sequencing Center for Infectious Disease"/>
            <person name="Wu L."/>
            <person name="Ma J."/>
        </authorList>
    </citation>
    <scope>NUCLEOTIDE SEQUENCE [LARGE SCALE GENOMIC DNA]</scope>
    <source>
        <strain evidence="4">KCTC 42585</strain>
    </source>
</reference>
<accession>A0ABW5IX21</accession>
<feature type="region of interest" description="Disordered" evidence="1">
    <location>
        <begin position="32"/>
        <end position="52"/>
    </location>
</feature>
<keyword evidence="2" id="KW-1133">Transmembrane helix</keyword>
<comment type="caution">
    <text evidence="3">The sequence shown here is derived from an EMBL/GenBank/DDBJ whole genome shotgun (WGS) entry which is preliminary data.</text>
</comment>
<evidence type="ECO:0000313" key="4">
    <source>
        <dbReference type="Proteomes" id="UP001597468"/>
    </source>
</evidence>